<evidence type="ECO:0000259" key="2">
    <source>
        <dbReference type="Pfam" id="PF12773"/>
    </source>
</evidence>
<evidence type="ECO:0000256" key="1">
    <source>
        <dbReference type="SAM" id="MobiDB-lite"/>
    </source>
</evidence>
<organism evidence="3 4">
    <name type="scientific">Longimicrobium terrae</name>
    <dbReference type="NCBI Taxonomy" id="1639882"/>
    <lineage>
        <taxon>Bacteria</taxon>
        <taxon>Pseudomonadati</taxon>
        <taxon>Gemmatimonadota</taxon>
        <taxon>Longimicrobiia</taxon>
        <taxon>Longimicrobiales</taxon>
        <taxon>Longimicrobiaceae</taxon>
        <taxon>Longimicrobium</taxon>
    </lineage>
</organism>
<keyword evidence="3" id="KW-0328">Glycosyltransferase</keyword>
<dbReference type="Proteomes" id="UP000582837">
    <property type="component" value="Unassembled WGS sequence"/>
</dbReference>
<sequence>MSERADDRFSAYEQAPKAAAWQDFEIESADEAGTEGSADVSRWCPGCGAAVAEGSDLCEGCGRWLLEGSCPFCLAPVPAGARFCTECGNPPAGAECPRCSAITHFHFCPHCQSPVTADAQLMLEALDEDAAVLEVLSAFAAVDALDAEISALDPAVEVAEPCRPVSSGAPSEAARLLDKLSGLSAAKRVAPTTTDARPRVTSNFSLDAAQMSGSDPDAAPAGASSRLEEAREARHTAEEAAREALRKAQERIFASHQQARCFFEAIRLKFKTVQRTVYGWRCNWADVLHPAPQYCGNPGLGGTWVYKDEVIDEELVID</sequence>
<proteinExistence type="predicted"/>
<dbReference type="RefSeq" id="WP_170035766.1">
    <property type="nucleotide sequence ID" value="NZ_JABDTL010000001.1"/>
</dbReference>
<dbReference type="AlphaFoldDB" id="A0A841GST7"/>
<gene>
    <name evidence="3" type="ORF">HNQ61_001999</name>
</gene>
<feature type="compositionally biased region" description="Low complexity" evidence="1">
    <location>
        <begin position="212"/>
        <end position="225"/>
    </location>
</feature>
<evidence type="ECO:0000313" key="3">
    <source>
        <dbReference type="EMBL" id="MBB6070380.1"/>
    </source>
</evidence>
<feature type="region of interest" description="Disordered" evidence="1">
    <location>
        <begin position="207"/>
        <end position="227"/>
    </location>
</feature>
<evidence type="ECO:0000313" key="4">
    <source>
        <dbReference type="Proteomes" id="UP000582837"/>
    </source>
</evidence>
<comment type="caution">
    <text evidence="3">The sequence shown here is derived from an EMBL/GenBank/DDBJ whole genome shotgun (WGS) entry which is preliminary data.</text>
</comment>
<dbReference type="EMBL" id="JACHIA010000004">
    <property type="protein sequence ID" value="MBB6070380.1"/>
    <property type="molecule type" value="Genomic_DNA"/>
</dbReference>
<accession>A0A841GST7</accession>
<keyword evidence="4" id="KW-1185">Reference proteome</keyword>
<dbReference type="GO" id="GO:0016757">
    <property type="term" value="F:glycosyltransferase activity"/>
    <property type="evidence" value="ECO:0007669"/>
    <property type="project" value="UniProtKB-KW"/>
</dbReference>
<keyword evidence="3" id="KW-0808">Transferase</keyword>
<dbReference type="InterPro" id="IPR025874">
    <property type="entry name" value="DZR"/>
</dbReference>
<feature type="domain" description="DZANK-type" evidence="2">
    <location>
        <begin position="44"/>
        <end position="88"/>
    </location>
</feature>
<reference evidence="3 4" key="1">
    <citation type="submission" date="2020-08" db="EMBL/GenBank/DDBJ databases">
        <title>Genomic Encyclopedia of Type Strains, Phase IV (KMG-IV): sequencing the most valuable type-strain genomes for metagenomic binning, comparative biology and taxonomic classification.</title>
        <authorList>
            <person name="Goeker M."/>
        </authorList>
    </citation>
    <scope>NUCLEOTIDE SEQUENCE [LARGE SCALE GENOMIC DNA]</scope>
    <source>
        <strain evidence="3 4">DSM 29007</strain>
    </source>
</reference>
<protein>
    <submittedName>
        <fullName evidence="3">Putative amidophosphoribosyltransferase</fullName>
    </submittedName>
</protein>
<name>A0A841GST7_9BACT</name>
<dbReference type="Pfam" id="PF12773">
    <property type="entry name" value="DZR"/>
    <property type="match status" value="1"/>
</dbReference>